<dbReference type="GO" id="GO:0005737">
    <property type="term" value="C:cytoplasm"/>
    <property type="evidence" value="ECO:0007669"/>
    <property type="project" value="TreeGrafter"/>
</dbReference>
<comment type="catalytic activity">
    <reaction evidence="6">
        <text>4 Fe(2+) + O2 + 4 H(+) = 4 Fe(3+) + 2 H2O</text>
        <dbReference type="Rhea" id="RHEA:11148"/>
        <dbReference type="ChEBI" id="CHEBI:15377"/>
        <dbReference type="ChEBI" id="CHEBI:15378"/>
        <dbReference type="ChEBI" id="CHEBI:15379"/>
        <dbReference type="ChEBI" id="CHEBI:29033"/>
        <dbReference type="ChEBI" id="CHEBI:29034"/>
        <dbReference type="EC" id="1.16.3.1"/>
    </reaction>
</comment>
<evidence type="ECO:0000256" key="7">
    <source>
        <dbReference type="SAM" id="SignalP"/>
    </source>
</evidence>
<dbReference type="GO" id="GO:0006879">
    <property type="term" value="P:intracellular iron ion homeostasis"/>
    <property type="evidence" value="ECO:0007669"/>
    <property type="project" value="UniProtKB-KW"/>
</dbReference>
<protein>
    <recommendedName>
        <fullName evidence="6">Ferritin</fullName>
        <ecNumber evidence="6">1.16.3.1</ecNumber>
    </recommendedName>
</protein>
<evidence type="ECO:0000256" key="5">
    <source>
        <dbReference type="PIRSR" id="PIRSR601519-1"/>
    </source>
</evidence>
<dbReference type="InterPro" id="IPR009078">
    <property type="entry name" value="Ferritin-like_SF"/>
</dbReference>
<sequence length="216" mass="24764">MLTRLMKIFVLILSLAVLSMAEYVRDYPSIFGGMKVNCVSKTVDQIGCEVRASLEYLKFAVYFSLENINRPGFSKFFFDSANEEREHAIKLIEYLNMRGAHHPGAASRAETLKAIEPLLKHAKSCPIFDKFNETCIFNFNKLNEVYTGADALSCALKMEMAVTDYIKQFVKYLTVDFLTEKYEGQRKIAGYQKILQKIKDTHGNIGEFFFDKTLLE</sequence>
<dbReference type="InterPro" id="IPR012347">
    <property type="entry name" value="Ferritin-like"/>
</dbReference>
<evidence type="ECO:0000256" key="4">
    <source>
        <dbReference type="ARBA" id="ARBA00023004"/>
    </source>
</evidence>
<evidence type="ECO:0000256" key="6">
    <source>
        <dbReference type="RuleBase" id="RU361145"/>
    </source>
</evidence>
<dbReference type="GO" id="GO:0008199">
    <property type="term" value="F:ferric iron binding"/>
    <property type="evidence" value="ECO:0007669"/>
    <property type="project" value="InterPro"/>
</dbReference>
<evidence type="ECO:0000313" key="9">
    <source>
        <dbReference type="EMBL" id="SSX05762.1"/>
    </source>
</evidence>
<reference evidence="10" key="2">
    <citation type="submission" date="2018-07" db="EMBL/GenBank/DDBJ databases">
        <authorList>
            <person name="Quirk P.G."/>
            <person name="Krulwich T.A."/>
        </authorList>
    </citation>
    <scope>NUCLEOTIDE SEQUENCE</scope>
</reference>
<feature type="binding site" evidence="5">
    <location>
        <position position="49"/>
    </location>
    <ligand>
        <name>Fe cation</name>
        <dbReference type="ChEBI" id="CHEBI:24875"/>
        <label>1</label>
    </ligand>
</feature>
<dbReference type="EMBL" id="UFQT01000650">
    <property type="protein sequence ID" value="SSX26121.1"/>
    <property type="molecule type" value="Genomic_DNA"/>
</dbReference>
<evidence type="ECO:0000259" key="8">
    <source>
        <dbReference type="PROSITE" id="PS50905"/>
    </source>
</evidence>
<dbReference type="PROSITE" id="PS50905">
    <property type="entry name" value="FERRITIN_LIKE"/>
    <property type="match status" value="1"/>
</dbReference>
<dbReference type="GO" id="GO:0006826">
    <property type="term" value="P:iron ion transport"/>
    <property type="evidence" value="ECO:0007669"/>
    <property type="project" value="InterPro"/>
</dbReference>
<feature type="signal peptide" evidence="7">
    <location>
        <begin position="1"/>
        <end position="21"/>
    </location>
</feature>
<dbReference type="AlphaFoldDB" id="A0A336KNZ8"/>
<dbReference type="Pfam" id="PF00210">
    <property type="entry name" value="Ferritin"/>
    <property type="match status" value="1"/>
</dbReference>
<comment type="function">
    <text evidence="6">Stores iron in a soluble, non-toxic, readily available form. Important for iron homeostasis. Iron is taken up in the ferrous form and deposited as ferric hydroxides after oxidation.</text>
</comment>
<dbReference type="GO" id="GO:0008198">
    <property type="term" value="F:ferrous iron binding"/>
    <property type="evidence" value="ECO:0007669"/>
    <property type="project" value="TreeGrafter"/>
</dbReference>
<dbReference type="EMBL" id="UFQS01000650">
    <property type="protein sequence ID" value="SSX05762.1"/>
    <property type="molecule type" value="Genomic_DNA"/>
</dbReference>
<dbReference type="InterPro" id="IPR008331">
    <property type="entry name" value="Ferritin_DPS_dom"/>
</dbReference>
<feature type="chain" id="PRO_5033342709" description="Ferritin" evidence="7">
    <location>
        <begin position="22"/>
        <end position="216"/>
    </location>
</feature>
<keyword evidence="7" id="KW-0732">Signal</keyword>
<feature type="domain" description="Ferritin-like diiron" evidence="8">
    <location>
        <begin position="32"/>
        <end position="209"/>
    </location>
</feature>
<dbReference type="PANTHER" id="PTHR11431:SF43">
    <property type="entry name" value="FERRITIN"/>
    <property type="match status" value="1"/>
</dbReference>
<keyword evidence="6" id="KW-0560">Oxidoreductase</keyword>
<name>A0A336KNZ8_CULSO</name>
<keyword evidence="3 5" id="KW-0479">Metal-binding</keyword>
<evidence type="ECO:0000256" key="2">
    <source>
        <dbReference type="ARBA" id="ARBA00022434"/>
    </source>
</evidence>
<dbReference type="PANTHER" id="PTHR11431">
    <property type="entry name" value="FERRITIN"/>
    <property type="match status" value="1"/>
</dbReference>
<gene>
    <name evidence="9" type="primary">CSON013125</name>
</gene>
<dbReference type="InterPro" id="IPR009040">
    <property type="entry name" value="Ferritin-like_diiron"/>
</dbReference>
<dbReference type="InterPro" id="IPR001519">
    <property type="entry name" value="Ferritin"/>
</dbReference>
<evidence type="ECO:0000313" key="10">
    <source>
        <dbReference type="EMBL" id="SSX26121.1"/>
    </source>
</evidence>
<dbReference type="VEuPathDB" id="VectorBase:CSON013125"/>
<keyword evidence="2 6" id="KW-0409">Iron storage</keyword>
<dbReference type="GO" id="GO:0004322">
    <property type="term" value="F:ferroxidase activity"/>
    <property type="evidence" value="ECO:0007669"/>
    <property type="project" value="UniProtKB-EC"/>
</dbReference>
<feature type="binding site" evidence="5">
    <location>
        <position position="87"/>
    </location>
    <ligand>
        <name>Fe cation</name>
        <dbReference type="ChEBI" id="CHEBI:24875"/>
        <label>1</label>
    </ligand>
</feature>
<reference evidence="9" key="1">
    <citation type="submission" date="2018-04" db="EMBL/GenBank/DDBJ databases">
        <authorList>
            <person name="Go L.Y."/>
            <person name="Mitchell J.A."/>
        </authorList>
    </citation>
    <scope>NUCLEOTIDE SEQUENCE</scope>
    <source>
        <tissue evidence="9">Whole organism</tissue>
    </source>
</reference>
<feature type="binding site" evidence="5">
    <location>
        <position position="84"/>
    </location>
    <ligand>
        <name>Fe cation</name>
        <dbReference type="ChEBI" id="CHEBI:24875"/>
        <label>1</label>
    </ligand>
</feature>
<proteinExistence type="inferred from homology"/>
<organism evidence="9">
    <name type="scientific">Culicoides sonorensis</name>
    <name type="common">Biting midge</name>
    <dbReference type="NCBI Taxonomy" id="179676"/>
    <lineage>
        <taxon>Eukaryota</taxon>
        <taxon>Metazoa</taxon>
        <taxon>Ecdysozoa</taxon>
        <taxon>Arthropoda</taxon>
        <taxon>Hexapoda</taxon>
        <taxon>Insecta</taxon>
        <taxon>Pterygota</taxon>
        <taxon>Neoptera</taxon>
        <taxon>Endopterygota</taxon>
        <taxon>Diptera</taxon>
        <taxon>Nematocera</taxon>
        <taxon>Chironomoidea</taxon>
        <taxon>Ceratopogonidae</taxon>
        <taxon>Ceratopogoninae</taxon>
        <taxon>Culicoides</taxon>
        <taxon>Monoculicoides</taxon>
    </lineage>
</organism>
<accession>A0A336KNZ8</accession>
<evidence type="ECO:0000256" key="3">
    <source>
        <dbReference type="ARBA" id="ARBA00022723"/>
    </source>
</evidence>
<dbReference type="Gene3D" id="1.20.1260.10">
    <property type="match status" value="1"/>
</dbReference>
<dbReference type="CDD" id="cd01056">
    <property type="entry name" value="Euk_Ferritin"/>
    <property type="match status" value="1"/>
</dbReference>
<comment type="similarity">
    <text evidence="1 6">Belongs to the ferritin family.</text>
</comment>
<evidence type="ECO:0000256" key="1">
    <source>
        <dbReference type="ARBA" id="ARBA00007513"/>
    </source>
</evidence>
<keyword evidence="4 5" id="KW-0408">Iron</keyword>
<dbReference type="SUPFAM" id="SSF47240">
    <property type="entry name" value="Ferritin-like"/>
    <property type="match status" value="1"/>
</dbReference>
<dbReference type="EC" id="1.16.3.1" evidence="6"/>